<dbReference type="SUPFAM" id="SSF82185">
    <property type="entry name" value="Histone H3 K4-specific methyltransferase SET7/9 N-terminal domain"/>
    <property type="match status" value="4"/>
</dbReference>
<evidence type="ECO:0000256" key="1">
    <source>
        <dbReference type="ARBA" id="ARBA00022737"/>
    </source>
</evidence>
<dbReference type="Pfam" id="PF02493">
    <property type="entry name" value="MORN"/>
    <property type="match status" value="9"/>
</dbReference>
<gene>
    <name evidence="4" type="ORF">M0813_28517</name>
</gene>
<name>A0ABQ8XUD7_9EUKA</name>
<dbReference type="InterPro" id="IPR000219">
    <property type="entry name" value="DH_dom"/>
</dbReference>
<dbReference type="PROSITE" id="PS50010">
    <property type="entry name" value="DH_2"/>
    <property type="match status" value="1"/>
</dbReference>
<dbReference type="SMART" id="SM00698">
    <property type="entry name" value="MORN"/>
    <property type="match status" value="9"/>
</dbReference>
<dbReference type="InterPro" id="IPR035899">
    <property type="entry name" value="DBL_dom_sf"/>
</dbReference>
<protein>
    <recommendedName>
        <fullName evidence="3">DH domain-containing protein</fullName>
    </recommendedName>
</protein>
<dbReference type="Gene3D" id="2.20.110.10">
    <property type="entry name" value="Histone H3 K4-specific methyltransferase SET7/9 N-terminal domain"/>
    <property type="match status" value="4"/>
</dbReference>
<keyword evidence="1" id="KW-0677">Repeat</keyword>
<evidence type="ECO:0000259" key="3">
    <source>
        <dbReference type="PROSITE" id="PS50010"/>
    </source>
</evidence>
<sequence length="1795" mass="209748">MEGTNYYISSQLNLWDQQLIPDEPDAFNYDSIEEYEQAYCNWIEIVKKGLKIIPAHAKEFNEIYNIPTMMEKKIKERKRIEKKQALLFREEIEKKKKSKTEDISNNYFRHRRNSSLLIRKNSATSNIISNPIYSQTLNQKNTNKKDKKKHLNNKGGMNQTNETEINITNEQGTSTGKENEREQEKKLENAIKENSNDDIIQKMKKRGDDNLWDNLKQESMLNILSCLRKIKNLKKNNKLKYNLDYPPIRGKIHGTFPENQQNTPSIKRKKQGSSKRLTAILSNSLSNFCYQELLSQDEVVKTQDSPAEINGKKVLFNVPTYDLNNKLNLRKLYNNDEDYIKLISNKVEKLQSNKHLKKLNYYYWPNKISDKQCSDDHQKFVNLFNKNNKPTAETVKQIFLSKLPLDKFIDFLSEEISHFICESLNNKFFERILEVYTMNENIENLYYLTYAINFNQELPNEIFPFIPYLMKNKEISDLSLEKIEKNVFQHYYISIILNFITNQTFGSYKNVITQCKDLISGFNNSISIDCQSNSIILEKQIFEGITTNHTTRSTYYLMIFLYLLQLNNEIVQNILKTSEINLFEKIIEMSKSKKTHVRFAAETIWEKLISQNVWIDHFVQFYSQNNKLLVKSLQPPVQRKGVEGSIALLTRPTLANTLICRLLIHYFQTISNHQSKNLFKKTLFDQIFGIIEKDLNVVSSNITLIQYSEVLLTLIQTFNRLNLITKTEKISMQISILSYALKSTFGVTYSEIDKILNLIKNTPSRLYPMKSNFLKILIMLLKTEQVFALIHENTDFFSTLNILGRQSTDYEFSKQLWNLFFQSIFYHADTLNKIKKRYLKNMIELIGPISHNTVIAFGLHTLCRLFDMDRIENERLKLKKPPARVTLSTTNLKSFDQDIKTFVKFFISNHFFVKLNMFYMQNREQKGGIIFLNLVKVYERIINSPNCTKILNAMLKKKAYKEGIKEMASMLTDKIKYFGLKCPISIPLHIKQEIHQKYEKRIFPFMLFTDATNEIKNVLSSIYVNQFFRSNLIESFKKDLNNLKYGKKPRGPITNRTKLFEQLRKGESEFLGMLIQLQRNLFQPLQKKSIEDKIFSNLDAKIISMNIPQLIHFHQTFLSSLIELSRTFNYETSIGKIFLNYENKFNQTYNEYFIKCPVSIAIIENIFNTKSTANYLKKNFQITKDDLIKKLKIPLVRLENIKNLLMKLINNTNQEHLDYNKLILAEHLIKNLLSRTERDPTTKYNIDSTISYLVRQNPPSFICKGSVINYQRDPKNVGAEVLLLLFPGILCWCFHQHLKNENKFTLIKAIDIKGIYIIEDTGKYSKNDNVLRIISPETEIIIEIKEKIKFLHLFDESLKKLNLSLNHLKTKIRKCEYNFQNKIKYIGEISEGKVSGKGKMIYPNGTTFVGNFEYNLKKGKGTLHYCTGDKITSNWINNYPKGVSTIEYADGSKYYGPLLNGMRTSRGQITTLKGALFRGNFHKDKINGKGFIVYPSGTQYTGEFVNGKKDGFGILEKSDGKIYFGNWSNDQMVGIGKMVYPNGNIYVGDWKRGLKDGKGTFTSVNTRYRGSWRNDLKYGEGTEWYGLNKVYVGHFLEGMRWGNGKYISGCYQYEGLWNNNLPNGYGTLKRYRRKIDITPIIQKHLLQINNKNSDGKNSEFNSNNILVEKIVGSWKDGFPHGNIKIEIPNKIRYEGWMINGKKTGKGIVKLINGSTISSEWKSDFFSKESEILMELSNNKKEKKRIKFKVGEKLSLQEQKKIFFDDEIEIFGETIKEDPKLWVMPSSELTFYNFWM</sequence>
<keyword evidence="5" id="KW-1185">Reference proteome</keyword>
<dbReference type="SMART" id="SM00325">
    <property type="entry name" value="RhoGEF"/>
    <property type="match status" value="1"/>
</dbReference>
<evidence type="ECO:0000313" key="4">
    <source>
        <dbReference type="EMBL" id="KAJ6235684.1"/>
    </source>
</evidence>
<dbReference type="SUPFAM" id="SSF48065">
    <property type="entry name" value="DBL homology domain (DH-domain)"/>
    <property type="match status" value="1"/>
</dbReference>
<feature type="domain" description="DH" evidence="3">
    <location>
        <begin position="1055"/>
        <end position="1239"/>
    </location>
</feature>
<dbReference type="PANTHER" id="PTHR43215:SF14">
    <property type="entry name" value="RADIAL SPOKE HEAD 1 HOMOLOG"/>
    <property type="match status" value="1"/>
</dbReference>
<proteinExistence type="predicted"/>
<comment type="caution">
    <text evidence="4">The sequence shown here is derived from an EMBL/GenBank/DDBJ whole genome shotgun (WGS) entry which is preliminary data.</text>
</comment>
<organism evidence="4 5">
    <name type="scientific">Anaeramoeba flamelloides</name>
    <dbReference type="NCBI Taxonomy" id="1746091"/>
    <lineage>
        <taxon>Eukaryota</taxon>
        <taxon>Metamonada</taxon>
        <taxon>Anaeramoebidae</taxon>
        <taxon>Anaeramoeba</taxon>
    </lineage>
</organism>
<feature type="region of interest" description="Disordered" evidence="2">
    <location>
        <begin position="139"/>
        <end position="162"/>
    </location>
</feature>
<reference evidence="4" key="1">
    <citation type="submission" date="2022-08" db="EMBL/GenBank/DDBJ databases">
        <title>Novel sulfate-reducing endosymbionts in the free-living metamonad Anaeramoeba.</title>
        <authorList>
            <person name="Jerlstrom-Hultqvist J."/>
            <person name="Cepicka I."/>
            <person name="Gallot-Lavallee L."/>
            <person name="Salas-Leiva D."/>
            <person name="Curtis B.A."/>
            <person name="Zahonova K."/>
            <person name="Pipaliya S."/>
            <person name="Dacks J."/>
            <person name="Roger A.J."/>
        </authorList>
    </citation>
    <scope>NUCLEOTIDE SEQUENCE</scope>
    <source>
        <strain evidence="4">Schooner1</strain>
    </source>
</reference>
<dbReference type="InterPro" id="IPR003409">
    <property type="entry name" value="MORN"/>
</dbReference>
<dbReference type="PANTHER" id="PTHR43215">
    <property type="entry name" value="RADIAL SPOKE HEAD 1 HOMOLOG"/>
    <property type="match status" value="1"/>
</dbReference>
<dbReference type="EMBL" id="JAOAOG010000256">
    <property type="protein sequence ID" value="KAJ6235684.1"/>
    <property type="molecule type" value="Genomic_DNA"/>
</dbReference>
<accession>A0ABQ8XUD7</accession>
<evidence type="ECO:0000256" key="2">
    <source>
        <dbReference type="SAM" id="MobiDB-lite"/>
    </source>
</evidence>
<dbReference type="Proteomes" id="UP001150062">
    <property type="component" value="Unassembled WGS sequence"/>
</dbReference>
<evidence type="ECO:0000313" key="5">
    <source>
        <dbReference type="Proteomes" id="UP001150062"/>
    </source>
</evidence>
<dbReference type="Gene3D" id="1.20.900.10">
    <property type="entry name" value="Dbl homology (DH) domain"/>
    <property type="match status" value="1"/>
</dbReference>
<feature type="region of interest" description="Disordered" evidence="2">
    <location>
        <begin position="252"/>
        <end position="273"/>
    </location>
</feature>